<accession>A0A8S5V4H5</accession>
<evidence type="ECO:0000313" key="1">
    <source>
        <dbReference type="EMBL" id="DAG01606.1"/>
    </source>
</evidence>
<organism evidence="1">
    <name type="scientific">Myoviridae sp. ctKkB1</name>
    <dbReference type="NCBI Taxonomy" id="2825081"/>
    <lineage>
        <taxon>Viruses</taxon>
        <taxon>Duplodnaviria</taxon>
        <taxon>Heunggongvirae</taxon>
        <taxon>Uroviricota</taxon>
        <taxon>Caudoviricetes</taxon>
    </lineage>
</organism>
<reference evidence="1" key="1">
    <citation type="journal article" date="2021" name="Proc. Natl. Acad. Sci. U.S.A.">
        <title>A Catalog of Tens of Thousands of Viruses from Human Metagenomes Reveals Hidden Associations with Chronic Diseases.</title>
        <authorList>
            <person name="Tisza M.J."/>
            <person name="Buck C.B."/>
        </authorList>
    </citation>
    <scope>NUCLEOTIDE SEQUENCE</scope>
    <source>
        <strain evidence="1">CtKkB1</strain>
    </source>
</reference>
<dbReference type="SUPFAM" id="SSF47598">
    <property type="entry name" value="Ribbon-helix-helix"/>
    <property type="match status" value="1"/>
</dbReference>
<dbReference type="InterPro" id="IPR013321">
    <property type="entry name" value="Arc_rbn_hlx_hlx"/>
</dbReference>
<dbReference type="Gene3D" id="1.10.1220.10">
    <property type="entry name" value="Met repressor-like"/>
    <property type="match status" value="1"/>
</dbReference>
<sequence>MEEAPKRKTHTSTAVKRRYNDKTYTMVRASLPKDLVARFKAKCEADGIPQAQVIKKAVVNFLDEN</sequence>
<dbReference type="GO" id="GO:0006355">
    <property type="term" value="P:regulation of DNA-templated transcription"/>
    <property type="evidence" value="ECO:0007669"/>
    <property type="project" value="InterPro"/>
</dbReference>
<proteinExistence type="predicted"/>
<protein>
    <submittedName>
        <fullName evidence="1">Replication regulatory protein</fullName>
    </submittedName>
</protein>
<name>A0A8S5V4H5_9CAUD</name>
<dbReference type="InterPro" id="IPR010985">
    <property type="entry name" value="Ribbon_hlx_hlx"/>
</dbReference>
<dbReference type="EMBL" id="BK016195">
    <property type="protein sequence ID" value="DAG01606.1"/>
    <property type="molecule type" value="Genomic_DNA"/>
</dbReference>